<accession>A0A9J6AM63</accession>
<feature type="domain" description="Aldehyde dehydrogenase" evidence="2">
    <location>
        <begin position="246"/>
        <end position="310"/>
    </location>
</feature>
<dbReference type="GO" id="GO:0006574">
    <property type="term" value="P:L-valine catabolic process"/>
    <property type="evidence" value="ECO:0007669"/>
    <property type="project" value="TreeGrafter"/>
</dbReference>
<dbReference type="Gene3D" id="3.40.309.10">
    <property type="entry name" value="Aldehyde Dehydrogenase, Chain A, domain 2"/>
    <property type="match status" value="2"/>
</dbReference>
<dbReference type="InterPro" id="IPR010061">
    <property type="entry name" value="MeMal-semiAld_DH"/>
</dbReference>
<evidence type="ECO:0000313" key="4">
    <source>
        <dbReference type="Proteomes" id="UP000824120"/>
    </source>
</evidence>
<dbReference type="OrthoDB" id="310895at2759"/>
<dbReference type="InterPro" id="IPR016161">
    <property type="entry name" value="Ald_DH/histidinol_DH"/>
</dbReference>
<gene>
    <name evidence="3" type="ORF">H5410_010581</name>
</gene>
<dbReference type="AlphaFoldDB" id="A0A9J6AM63"/>
<dbReference type="Gene3D" id="3.40.605.10">
    <property type="entry name" value="Aldehyde Dehydrogenase, Chain A, domain 1"/>
    <property type="match status" value="1"/>
</dbReference>
<dbReference type="Proteomes" id="UP000824120">
    <property type="component" value="Chromosome 2"/>
</dbReference>
<protein>
    <recommendedName>
        <fullName evidence="2">Aldehyde dehydrogenase domain-containing protein</fullName>
    </recommendedName>
</protein>
<organism evidence="3 4">
    <name type="scientific">Solanum commersonii</name>
    <name type="common">Commerson's wild potato</name>
    <name type="synonym">Commerson's nightshade</name>
    <dbReference type="NCBI Taxonomy" id="4109"/>
    <lineage>
        <taxon>Eukaryota</taxon>
        <taxon>Viridiplantae</taxon>
        <taxon>Streptophyta</taxon>
        <taxon>Embryophyta</taxon>
        <taxon>Tracheophyta</taxon>
        <taxon>Spermatophyta</taxon>
        <taxon>Magnoliopsida</taxon>
        <taxon>eudicotyledons</taxon>
        <taxon>Gunneridae</taxon>
        <taxon>Pentapetalae</taxon>
        <taxon>asterids</taxon>
        <taxon>lamiids</taxon>
        <taxon>Solanales</taxon>
        <taxon>Solanaceae</taxon>
        <taxon>Solanoideae</taxon>
        <taxon>Solaneae</taxon>
        <taxon>Solanum</taxon>
    </lineage>
</organism>
<dbReference type="GO" id="GO:0006210">
    <property type="term" value="P:thymine catabolic process"/>
    <property type="evidence" value="ECO:0007669"/>
    <property type="project" value="TreeGrafter"/>
</dbReference>
<dbReference type="PANTHER" id="PTHR43866:SF3">
    <property type="entry name" value="METHYLMALONATE-SEMIALDEHYDE DEHYDROGENASE [ACYLATING], MITOCHONDRIAL"/>
    <property type="match status" value="1"/>
</dbReference>
<evidence type="ECO:0000259" key="2">
    <source>
        <dbReference type="Pfam" id="PF00171"/>
    </source>
</evidence>
<proteinExistence type="inferred from homology"/>
<dbReference type="GO" id="GO:0005739">
    <property type="term" value="C:mitochondrion"/>
    <property type="evidence" value="ECO:0007669"/>
    <property type="project" value="TreeGrafter"/>
</dbReference>
<dbReference type="Gene3D" id="3.30.830.10">
    <property type="entry name" value="Metalloenzyme, LuxS/M16 peptidase-like"/>
    <property type="match status" value="1"/>
</dbReference>
<sequence length="352" mass="38648">MSVNLKAVLYKHKKTGAEVMSVSNDDENKGFGVVFRLVICGVHKYKSSFFEQFLLSSSLIRKDSGASTACVFSLGSTDVSWMILWVFPVAISCGNTFILNPSEKAPSNWLFWDIVSAICDDDDIEVVSFVGSDAPSYSSPLDCIHLLYDLHLLHHVHNIFLIFSQFKAQLYMCGRPFANNSKGAKANMGTKNYAVVMPCTNVEATLNALVALVLVLQGNGAQQLALVFVGGSKSREDKLAERTNVKERISKLIQAIVDSGAKLILDGRQVAVSKYELGNFIGPTILSDIKEDIECSKEELLGPVLLCMQVCPMFLRKYCYGTSICTGFGALARKFQIEIKTRQVCINAAAPK</sequence>
<dbReference type="InterPro" id="IPR016163">
    <property type="entry name" value="Ald_DH_C"/>
</dbReference>
<comment type="caution">
    <text evidence="3">The sequence shown here is derived from an EMBL/GenBank/DDBJ whole genome shotgun (WGS) entry which is preliminary data.</text>
</comment>
<keyword evidence="4" id="KW-1185">Reference proteome</keyword>
<name>A0A9J6AM63_SOLCO</name>
<evidence type="ECO:0000313" key="3">
    <source>
        <dbReference type="EMBL" id="KAG5625363.1"/>
    </source>
</evidence>
<dbReference type="SUPFAM" id="SSF53720">
    <property type="entry name" value="ALDH-like"/>
    <property type="match status" value="2"/>
</dbReference>
<dbReference type="InterPro" id="IPR015590">
    <property type="entry name" value="Aldehyde_DH_dom"/>
</dbReference>
<reference evidence="3 4" key="1">
    <citation type="submission" date="2020-09" db="EMBL/GenBank/DDBJ databases">
        <title>De no assembly of potato wild relative species, Solanum commersonii.</title>
        <authorList>
            <person name="Cho K."/>
        </authorList>
    </citation>
    <scope>NUCLEOTIDE SEQUENCE [LARGE SCALE GENOMIC DNA]</scope>
    <source>
        <strain evidence="3">LZ3.2</strain>
        <tissue evidence="3">Leaf</tissue>
    </source>
</reference>
<comment type="similarity">
    <text evidence="1">Belongs to the aldehyde dehydrogenase family.</text>
</comment>
<dbReference type="EMBL" id="JACXVP010000002">
    <property type="protein sequence ID" value="KAG5625363.1"/>
    <property type="molecule type" value="Genomic_DNA"/>
</dbReference>
<evidence type="ECO:0000256" key="1">
    <source>
        <dbReference type="ARBA" id="ARBA00009986"/>
    </source>
</evidence>
<dbReference type="InterPro" id="IPR016162">
    <property type="entry name" value="Ald_DH_N"/>
</dbReference>
<dbReference type="PANTHER" id="PTHR43866">
    <property type="entry name" value="MALONATE-SEMIALDEHYDE DEHYDROGENASE"/>
    <property type="match status" value="1"/>
</dbReference>
<dbReference type="GO" id="GO:0004491">
    <property type="term" value="F:methylmalonate-semialdehyde dehydrogenase (acylating, NAD) activity"/>
    <property type="evidence" value="ECO:0007669"/>
    <property type="project" value="InterPro"/>
</dbReference>
<dbReference type="Pfam" id="PF00171">
    <property type="entry name" value="Aldedh"/>
    <property type="match status" value="1"/>
</dbReference>